<dbReference type="InterPro" id="IPR027417">
    <property type="entry name" value="P-loop_NTPase"/>
</dbReference>
<dbReference type="STRING" id="318479.A0A0N4UFY8"/>
<dbReference type="GO" id="GO:0005525">
    <property type="term" value="F:GTP binding"/>
    <property type="evidence" value="ECO:0007669"/>
    <property type="project" value="InterPro"/>
</dbReference>
<dbReference type="Pfam" id="PF03308">
    <property type="entry name" value="MeaB"/>
    <property type="match status" value="1"/>
</dbReference>
<dbReference type="Gene3D" id="1.20.5.170">
    <property type="match status" value="1"/>
</dbReference>
<dbReference type="NCBIfam" id="NF006958">
    <property type="entry name" value="PRK09435.1"/>
    <property type="match status" value="1"/>
</dbReference>
<name>A0A0N4UFY8_DRAME</name>
<feature type="domain" description="Far11/STRP C-terminal" evidence="4">
    <location>
        <begin position="682"/>
        <end position="1084"/>
    </location>
</feature>
<dbReference type="WBParaSite" id="DME_0000638001-mRNA-1">
    <property type="protein sequence ID" value="DME_0000638001-mRNA-1"/>
    <property type="gene ID" value="DME_0000638001"/>
</dbReference>
<sequence>MFASCVSRCSEGSRRFELQMYLSHGLLPSPIGFLVENSKSNPALLNYGKFDLLSSSKSNAKALISKLSTCFSDDRRQQQQTVLSTSQQRIRPNFANDVYGVDESIKQQYPSSSHMHSEMNSGTVFEMCESALAQRRSAQLPKLKEISNKPRFESNDFMNRGEMMDLDFVYTDCDTHAAELAELYTYSEIEDWATNVHSFRNYAEAKRIETVWSSLSTNQQKAIFFDLIERLESVETDVRLDSARIILYILQGAYLDFIDEQNINIDDAFNVDKAREPVDFGTGGYEEKCLSEGIINAYKAYEAGVFQALCTALMTELDDPWDVAASGEPRASQCSSLSNSRSTSNADLTDSVLLVLYLVDRRVRKSATMTDNESLRVVLNAIYHMVESIRRKDLFDFVIPSDKKNYCAELRQNFITEIEEPIENVGTSLIMVLFEMMPPFCQGTSPHFPMKKVLLLTWKILLTILGGWKDLREAKASRRAAENLPPVEDTLMVVSVMKASSINGADSDQNPALMRPKRPLHSPARLIYRQLACTESPESSFKEDDEDEMKVDILEQVSVLADIDIATQPNDELSTDTTTKAEKTVTPPRYELSSHDISTSMPNSFKRSNPLMRENFFNSSLSCGDRTPVAGTPPPMEILFRASLPWRPKVREEDIEVFLQAERVKFFDYQLPGDVSTVFGLPFPIQSSVEALRRHLYVSLCDLQVKQEKNLNRYLFSQREVINENATERLYRLMLPNFSQYIIALLKVLLAAAPSSKAKSDAINILSDLLTPETDNNEILSNSINFESSLTNVLEHSVRIAIDINRHKEIMVKAASSILILLLKHFRLNHVYQFEHLGQHLVFANSIPLILKFLDQNMVRYVQSKHELHPFNYPRAPLYFVRNREEWPVLNMDNVEDIASQSQSYYLWRNVFSIINLLRVLNKLTKWKHSRTMMLVVFKSAPMLKRSLRVKLAIFQLYVLKLLKMQARYLGRQWRRSNMEIMSAIYSKVRHRLNDDWAYANEARSKSWDFQNEEAILKAAVEKFNSRRYSHLYSVFALEPGESPLPGENYLDTTDLREYEPVDNSYQSVLGNNRDLSERFKRNYEQWVEVEVIKRHTDWDQLLIDSRGFIDILVENNVTKTFEYRQADNFSFRILFWTMGIGCIVISSFGNEQKISARPLNASNMAERLGDYAKFHWDSSVKSNDPEVVELADGILAGSRAALAQGITLLQARHPKKRAQGNYLMGRILQEERERFKQKGADALIFRIGISGSPGVGKSSFIEAFGEELINKGKRVAVLTVDPSSVTTGGSLLGDLTRMPNLSRNPKAFIRQSPSSGSLGGVTRGVHEAIILCEGAGYDIVIVETVGVGQSEIGASDMSDIFCLLLSPAHGDELQASIRIYISGVKRGIVEQSDLLIVTKADGDLERKATATQTEYISALKFMRPRSEVWRPSVMTASIYKPETIAAVWQKMSEFWEISYKTGLLLNRRNEQFTTWMWNHVQDEVMAIFRQHPDIVNKAPQLERDIRLGNITPGFAAENLLRTFFGF</sequence>
<evidence type="ECO:0000313" key="7">
    <source>
        <dbReference type="Proteomes" id="UP000274756"/>
    </source>
</evidence>
<dbReference type="EMBL" id="UYYG01001183">
    <property type="protein sequence ID" value="VDN59518.1"/>
    <property type="molecule type" value="Genomic_DNA"/>
</dbReference>
<reference evidence="8" key="1">
    <citation type="submission" date="2016-04" db="UniProtKB">
        <authorList>
            <consortium name="WormBaseParasite"/>
        </authorList>
    </citation>
    <scope>IDENTIFICATION</scope>
</reference>
<comment type="similarity">
    <text evidence="1">Belongs to the STRIP family.</text>
</comment>
<dbReference type="InterPro" id="IPR021819">
    <property type="entry name" value="Far11/STRP_C"/>
</dbReference>
<dbReference type="GO" id="GO:0005829">
    <property type="term" value="C:cytosol"/>
    <property type="evidence" value="ECO:0007669"/>
    <property type="project" value="TreeGrafter"/>
</dbReference>
<accession>A0A0N4UFY8</accession>
<dbReference type="Pfam" id="PF07923">
    <property type="entry name" value="N1221"/>
    <property type="match status" value="1"/>
</dbReference>
<dbReference type="InterPro" id="IPR005129">
    <property type="entry name" value="GTPase_ArgK"/>
</dbReference>
<dbReference type="Proteomes" id="UP000038040">
    <property type="component" value="Unplaced"/>
</dbReference>
<evidence type="ECO:0000259" key="3">
    <source>
        <dbReference type="SMART" id="SM01292"/>
    </source>
</evidence>
<dbReference type="PANTHER" id="PTHR13239">
    <property type="entry name" value="PROTEIN REQUIRED FOR HYPHAL ANASTOMOSIS HAM-2"/>
    <property type="match status" value="1"/>
</dbReference>
<dbReference type="Gene3D" id="1.10.287.130">
    <property type="match status" value="1"/>
</dbReference>
<dbReference type="InterPro" id="IPR012486">
    <property type="entry name" value="Far11/STRP_N"/>
</dbReference>
<dbReference type="CDD" id="cd03114">
    <property type="entry name" value="MMAA-like"/>
    <property type="match status" value="1"/>
</dbReference>
<evidence type="ECO:0000313" key="6">
    <source>
        <dbReference type="Proteomes" id="UP000038040"/>
    </source>
</evidence>
<evidence type="ECO:0000313" key="5">
    <source>
        <dbReference type="EMBL" id="VDN59518.1"/>
    </source>
</evidence>
<reference evidence="5 7" key="2">
    <citation type="submission" date="2018-11" db="EMBL/GenBank/DDBJ databases">
        <authorList>
            <consortium name="Pathogen Informatics"/>
        </authorList>
    </citation>
    <scope>NUCLEOTIDE SEQUENCE [LARGE SCALE GENOMIC DNA]</scope>
</reference>
<dbReference type="GO" id="GO:0003924">
    <property type="term" value="F:GTPase activity"/>
    <property type="evidence" value="ECO:0007669"/>
    <property type="project" value="InterPro"/>
</dbReference>
<dbReference type="OrthoDB" id="18234at2759"/>
<evidence type="ECO:0000259" key="4">
    <source>
        <dbReference type="SMART" id="SM01293"/>
    </source>
</evidence>
<dbReference type="Gene3D" id="3.40.50.300">
    <property type="entry name" value="P-loop containing nucleotide triphosphate hydrolases"/>
    <property type="match status" value="1"/>
</dbReference>
<gene>
    <name evidence="5" type="ORF">DME_LOCUS9491</name>
</gene>
<dbReference type="PANTHER" id="PTHR13239:SF4">
    <property type="entry name" value="AT25231P"/>
    <property type="match status" value="1"/>
</dbReference>
<keyword evidence="7" id="KW-1185">Reference proteome</keyword>
<evidence type="ECO:0000256" key="2">
    <source>
        <dbReference type="ARBA" id="ARBA00009625"/>
    </source>
</evidence>
<dbReference type="SUPFAM" id="SSF52540">
    <property type="entry name" value="P-loop containing nucleoside triphosphate hydrolases"/>
    <property type="match status" value="1"/>
</dbReference>
<dbReference type="InterPro" id="IPR040185">
    <property type="entry name" value="Far11/STRP"/>
</dbReference>
<feature type="domain" description="Far11/STRP N-terminal" evidence="3">
    <location>
        <begin position="163"/>
        <end position="546"/>
    </location>
</feature>
<dbReference type="Proteomes" id="UP000274756">
    <property type="component" value="Unassembled WGS sequence"/>
</dbReference>
<dbReference type="NCBIfam" id="TIGR00750">
    <property type="entry name" value="lao"/>
    <property type="match status" value="1"/>
</dbReference>
<dbReference type="SMART" id="SM01293">
    <property type="entry name" value="DUF3402"/>
    <property type="match status" value="1"/>
</dbReference>
<dbReference type="Pfam" id="PF11882">
    <property type="entry name" value="DUF3402"/>
    <property type="match status" value="2"/>
</dbReference>
<dbReference type="GO" id="GO:0007010">
    <property type="term" value="P:cytoskeleton organization"/>
    <property type="evidence" value="ECO:0007669"/>
    <property type="project" value="TreeGrafter"/>
</dbReference>
<dbReference type="AlphaFoldDB" id="A0A0N4UFY8"/>
<comment type="similarity">
    <text evidence="2">Belongs to the SIMIBI class G3E GTPase family. ArgK/MeaB subfamily.</text>
</comment>
<dbReference type="SMART" id="SM01292">
    <property type="entry name" value="N1221"/>
    <property type="match status" value="1"/>
</dbReference>
<proteinExistence type="inferred from homology"/>
<protein>
    <submittedName>
        <fullName evidence="8">N1221 domain-containing protein</fullName>
    </submittedName>
</protein>
<evidence type="ECO:0000256" key="1">
    <source>
        <dbReference type="ARBA" id="ARBA00007062"/>
    </source>
</evidence>
<organism evidence="6 8">
    <name type="scientific">Dracunculus medinensis</name>
    <name type="common">Guinea worm</name>
    <dbReference type="NCBI Taxonomy" id="318479"/>
    <lineage>
        <taxon>Eukaryota</taxon>
        <taxon>Metazoa</taxon>
        <taxon>Ecdysozoa</taxon>
        <taxon>Nematoda</taxon>
        <taxon>Chromadorea</taxon>
        <taxon>Rhabditida</taxon>
        <taxon>Spirurina</taxon>
        <taxon>Dracunculoidea</taxon>
        <taxon>Dracunculidae</taxon>
        <taxon>Dracunculus</taxon>
    </lineage>
</organism>
<evidence type="ECO:0000313" key="8">
    <source>
        <dbReference type="WBParaSite" id="DME_0000638001-mRNA-1"/>
    </source>
</evidence>